<evidence type="ECO:0008006" key="3">
    <source>
        <dbReference type="Google" id="ProtNLM"/>
    </source>
</evidence>
<comment type="caution">
    <text evidence="1">The sequence shown here is derived from an EMBL/GenBank/DDBJ whole genome shotgun (WGS) entry which is preliminary data.</text>
</comment>
<dbReference type="EMBL" id="JACJJC010000003">
    <property type="protein sequence ID" value="MBM6703530.1"/>
    <property type="molecule type" value="Genomic_DNA"/>
</dbReference>
<accession>A0ABS2DQC5</accession>
<name>A0ABS2DQC5_9BURK</name>
<gene>
    <name evidence="1" type="ORF">H6A60_03350</name>
</gene>
<organism evidence="1 2">
    <name type="scientific">Sutterella massiliensis</name>
    <dbReference type="NCBI Taxonomy" id="1816689"/>
    <lineage>
        <taxon>Bacteria</taxon>
        <taxon>Pseudomonadati</taxon>
        <taxon>Pseudomonadota</taxon>
        <taxon>Betaproteobacteria</taxon>
        <taxon>Burkholderiales</taxon>
        <taxon>Sutterellaceae</taxon>
        <taxon>Sutterella</taxon>
    </lineage>
</organism>
<evidence type="ECO:0000313" key="2">
    <source>
        <dbReference type="Proteomes" id="UP000715095"/>
    </source>
</evidence>
<proteinExistence type="predicted"/>
<dbReference type="Proteomes" id="UP000715095">
    <property type="component" value="Unassembled WGS sequence"/>
</dbReference>
<dbReference type="RefSeq" id="WP_205101987.1">
    <property type="nucleotide sequence ID" value="NZ_JACJJC010000003.1"/>
</dbReference>
<keyword evidence="2" id="KW-1185">Reference proteome</keyword>
<protein>
    <recommendedName>
        <fullName evidence="3">Autotransporter domain-containing protein</fullName>
    </recommendedName>
</protein>
<sequence length="685" mass="72197">MPSNPSATSLGEDFYVGSGEEAVLGDIYEFASISVEGGTLRSTAAAYVADDIRISAGGRFEMTDLPDEIVYTIADGALRLEDAQVRLAGSRPGADLELATESLHVDGVSEIILECASDAFDKTQSVHASFINGVSLEAGATFDARIGRGTAMSIGAEFSGLPLDNEFKHRDNRYSKGLLVVAAPFELASGMHFNVGSSETAAGENLLLGAEGVLVVTRGDVLSAASEPIFSAADDTTIRFDAGSEIWLSTSCGENVDEALAAIDFGGTDISGLGNVLVSYDGQNGRFELDGDGRYTVRFEPMRFSGPFAGMLETLWVSRHDLLLPGFFRAIYERASAKAGEAALLNASVLASRLGTDERLAHLNERAAGETPFRWLGAAGTGKRDGLYLGTLPLHVAVSAGRSEDETGVGGMRGQIRSDNVTAEASGAAAFGAWRVGVGAAFESSDIKTKGGLENSASIPVSGESDAVLLQVWAGREITFGTLVFNAAWSEASEKARTTSYAKRIEVDDVKRSVWSAGAAWRSPEASYGSVRGAFTARAQLMRFDSADYAVGADGEAFLNAEESVETLGVFALDADLSGAKAVPRTGTAFIDERLPERLVWHAAGGVSYFAGDRERTVSLSVPGWRTPGAQVDVPSIDALLVRASGSVALESDDKRIALEGFGACSNGDYRSYGALIRCEWLFSI</sequence>
<reference evidence="1 2" key="1">
    <citation type="journal article" date="2021" name="Sci. Rep.">
        <title>The distribution of antibiotic resistance genes in chicken gut microbiota commensals.</title>
        <authorList>
            <person name="Juricova H."/>
            <person name="Matiasovicova J."/>
            <person name="Kubasova T."/>
            <person name="Cejkova D."/>
            <person name="Rychlik I."/>
        </authorList>
    </citation>
    <scope>NUCLEOTIDE SEQUENCE [LARGE SCALE GENOMIC DNA]</scope>
    <source>
        <strain evidence="1 2">An829</strain>
    </source>
</reference>
<evidence type="ECO:0000313" key="1">
    <source>
        <dbReference type="EMBL" id="MBM6703530.1"/>
    </source>
</evidence>